<dbReference type="EMBL" id="CADCVB010000123">
    <property type="protein sequence ID" value="CAA9433572.1"/>
    <property type="molecule type" value="Genomic_DNA"/>
</dbReference>
<evidence type="ECO:0000313" key="2">
    <source>
        <dbReference type="EMBL" id="CAA9433572.1"/>
    </source>
</evidence>
<feature type="compositionally biased region" description="Basic and acidic residues" evidence="1">
    <location>
        <begin position="1"/>
        <end position="19"/>
    </location>
</feature>
<dbReference type="AlphaFoldDB" id="A0A6J4Q8K0"/>
<accession>A0A6J4Q8K0</accession>
<feature type="region of interest" description="Disordered" evidence="1">
    <location>
        <begin position="1"/>
        <end position="121"/>
    </location>
</feature>
<proteinExistence type="predicted"/>
<sequence length="181" mass="19580">DEGPVRREAAARSAEDAARYKSWGAGAAFQSFGGRVGAGGKSQDLRRTASRPDLPRTEHRVGRRPGKPSREGALPLFGGRHSSERGGPQPRAAPVLAHGERDDGAGPRKSRPRGALRDGSDRLRTHLARLGRPHQPQVWRAGRGPGTCCGCHRRRCRRHRLLPGKRARGGRTPRIGAEPGI</sequence>
<protein>
    <submittedName>
        <fullName evidence="2">Uncharacterized protein</fullName>
    </submittedName>
</protein>
<organism evidence="2">
    <name type="scientific">uncultured Rubrobacteraceae bacterium</name>
    <dbReference type="NCBI Taxonomy" id="349277"/>
    <lineage>
        <taxon>Bacteria</taxon>
        <taxon>Bacillati</taxon>
        <taxon>Actinomycetota</taxon>
        <taxon>Rubrobacteria</taxon>
        <taxon>Rubrobacterales</taxon>
        <taxon>Rubrobacteraceae</taxon>
        <taxon>environmental samples</taxon>
    </lineage>
</organism>
<name>A0A6J4Q8K0_9ACTN</name>
<reference evidence="2" key="1">
    <citation type="submission" date="2020-02" db="EMBL/GenBank/DDBJ databases">
        <authorList>
            <person name="Meier V. D."/>
        </authorList>
    </citation>
    <scope>NUCLEOTIDE SEQUENCE</scope>
    <source>
        <strain evidence="2">AVDCRST_MAG78</strain>
    </source>
</reference>
<gene>
    <name evidence="2" type="ORF">AVDCRST_MAG78-1867</name>
</gene>
<feature type="non-terminal residue" evidence="2">
    <location>
        <position position="181"/>
    </location>
</feature>
<evidence type="ECO:0000256" key="1">
    <source>
        <dbReference type="SAM" id="MobiDB-lite"/>
    </source>
</evidence>
<feature type="non-terminal residue" evidence="2">
    <location>
        <position position="1"/>
    </location>
</feature>